<dbReference type="EMBL" id="ML994669">
    <property type="protein sequence ID" value="KAF2179180.1"/>
    <property type="molecule type" value="Genomic_DNA"/>
</dbReference>
<evidence type="ECO:0000256" key="2">
    <source>
        <dbReference type="SAM" id="Phobius"/>
    </source>
</evidence>
<feature type="transmembrane region" description="Helical" evidence="2">
    <location>
        <begin position="35"/>
        <end position="54"/>
    </location>
</feature>
<feature type="transmembrane region" description="Helical" evidence="2">
    <location>
        <begin position="90"/>
        <end position="115"/>
    </location>
</feature>
<dbReference type="SUPFAM" id="SSF103473">
    <property type="entry name" value="MFS general substrate transporter"/>
    <property type="match status" value="1"/>
</dbReference>
<protein>
    <recommendedName>
        <fullName evidence="3">Major facilitator superfamily (MFS) profile domain-containing protein</fullName>
    </recommendedName>
</protein>
<feature type="transmembrane region" description="Helical" evidence="2">
    <location>
        <begin position="61"/>
        <end position="84"/>
    </location>
</feature>
<dbReference type="GO" id="GO:0016020">
    <property type="term" value="C:membrane"/>
    <property type="evidence" value="ECO:0007669"/>
    <property type="project" value="UniProtKB-SubCell"/>
</dbReference>
<dbReference type="InterPro" id="IPR020846">
    <property type="entry name" value="MFS_dom"/>
</dbReference>
<feature type="domain" description="Major facilitator superfamily (MFS) profile" evidence="3">
    <location>
        <begin position="1"/>
        <end position="190"/>
    </location>
</feature>
<dbReference type="Gene3D" id="1.20.1250.20">
    <property type="entry name" value="MFS general substrate transporter like domains"/>
    <property type="match status" value="1"/>
</dbReference>
<feature type="transmembrane region" description="Helical" evidence="2">
    <location>
        <begin position="154"/>
        <end position="173"/>
    </location>
</feature>
<reference evidence="4" key="1">
    <citation type="journal article" date="2020" name="Stud. Mycol.">
        <title>101 Dothideomycetes genomes: a test case for predicting lifestyles and emergence of pathogens.</title>
        <authorList>
            <person name="Haridas S."/>
            <person name="Albert R."/>
            <person name="Binder M."/>
            <person name="Bloem J."/>
            <person name="Labutti K."/>
            <person name="Salamov A."/>
            <person name="Andreopoulos B."/>
            <person name="Baker S."/>
            <person name="Barry K."/>
            <person name="Bills G."/>
            <person name="Bluhm B."/>
            <person name="Cannon C."/>
            <person name="Castanera R."/>
            <person name="Culley D."/>
            <person name="Daum C."/>
            <person name="Ezra D."/>
            <person name="Gonzalez J."/>
            <person name="Henrissat B."/>
            <person name="Kuo A."/>
            <person name="Liang C."/>
            <person name="Lipzen A."/>
            <person name="Lutzoni F."/>
            <person name="Magnuson J."/>
            <person name="Mondo S."/>
            <person name="Nolan M."/>
            <person name="Ohm R."/>
            <person name="Pangilinan J."/>
            <person name="Park H.-J."/>
            <person name="Ramirez L."/>
            <person name="Alfaro M."/>
            <person name="Sun H."/>
            <person name="Tritt A."/>
            <person name="Yoshinaga Y."/>
            <person name="Zwiers L.-H."/>
            <person name="Turgeon B."/>
            <person name="Goodwin S."/>
            <person name="Spatafora J."/>
            <person name="Crous P."/>
            <person name="Grigoriev I."/>
        </authorList>
    </citation>
    <scope>NUCLEOTIDE SEQUENCE</scope>
    <source>
        <strain evidence="4">CBS 207.26</strain>
    </source>
</reference>
<evidence type="ECO:0000259" key="3">
    <source>
        <dbReference type="PROSITE" id="PS50850"/>
    </source>
</evidence>
<accession>A0A6A6DMK6</accession>
<evidence type="ECO:0000256" key="1">
    <source>
        <dbReference type="ARBA" id="ARBA00004141"/>
    </source>
</evidence>
<gene>
    <name evidence="4" type="ORF">K469DRAFT_717453</name>
</gene>
<proteinExistence type="predicted"/>
<comment type="subcellular location">
    <subcellularLocation>
        <location evidence="1">Membrane</location>
        <topology evidence="1">Multi-pass membrane protein</topology>
    </subcellularLocation>
</comment>
<organism evidence="4 5">
    <name type="scientific">Zopfia rhizophila CBS 207.26</name>
    <dbReference type="NCBI Taxonomy" id="1314779"/>
    <lineage>
        <taxon>Eukaryota</taxon>
        <taxon>Fungi</taxon>
        <taxon>Dikarya</taxon>
        <taxon>Ascomycota</taxon>
        <taxon>Pezizomycotina</taxon>
        <taxon>Dothideomycetes</taxon>
        <taxon>Dothideomycetes incertae sedis</taxon>
        <taxon>Zopfiaceae</taxon>
        <taxon>Zopfia</taxon>
    </lineage>
</organism>
<evidence type="ECO:0000313" key="4">
    <source>
        <dbReference type="EMBL" id="KAF2179180.1"/>
    </source>
</evidence>
<keyword evidence="5" id="KW-1185">Reference proteome</keyword>
<dbReference type="Proteomes" id="UP000800200">
    <property type="component" value="Unassembled WGS sequence"/>
</dbReference>
<dbReference type="InterPro" id="IPR050327">
    <property type="entry name" value="Proton-linked_MCT"/>
</dbReference>
<feature type="transmembrane region" description="Helical" evidence="2">
    <location>
        <begin position="5"/>
        <end position="23"/>
    </location>
</feature>
<dbReference type="PANTHER" id="PTHR11360">
    <property type="entry name" value="MONOCARBOXYLATE TRANSPORTER"/>
    <property type="match status" value="1"/>
</dbReference>
<dbReference type="InterPro" id="IPR036259">
    <property type="entry name" value="MFS_trans_sf"/>
</dbReference>
<dbReference type="PANTHER" id="PTHR11360:SF234">
    <property type="entry name" value="MFS-TYPE TRANSPORTER DBAD-RELATED"/>
    <property type="match status" value="1"/>
</dbReference>
<feature type="transmembrane region" description="Helical" evidence="2">
    <location>
        <begin position="127"/>
        <end position="148"/>
    </location>
</feature>
<dbReference type="AlphaFoldDB" id="A0A6A6DMK6"/>
<dbReference type="OrthoDB" id="6509908at2759"/>
<keyword evidence="2" id="KW-0472">Membrane</keyword>
<name>A0A6A6DMK6_9PEZI</name>
<keyword evidence="2" id="KW-1133">Transmembrane helix</keyword>
<dbReference type="PROSITE" id="PS50850">
    <property type="entry name" value="MFS"/>
    <property type="match status" value="1"/>
</dbReference>
<dbReference type="GO" id="GO:0022857">
    <property type="term" value="F:transmembrane transporter activity"/>
    <property type="evidence" value="ECO:0007669"/>
    <property type="project" value="InterPro"/>
</dbReference>
<keyword evidence="2" id="KW-0812">Transmembrane</keyword>
<evidence type="ECO:0000313" key="5">
    <source>
        <dbReference type="Proteomes" id="UP000800200"/>
    </source>
</evidence>
<sequence>MVFALGVLVVFFSQTAIIFYISFYPLDRSFTDTSLAFYIAAIFNAGSVLGRILPNTLSDRIGVFNTISPLTVLLGVTMLCLLDVRNLAGIVVEAVVTGFFSGVVIALPPVCFHVLTENKSMIGTCMGQGFTISGLGLLSGGPSAGGILGTAEPLNWTGLWVIGGVMACGARLIHGCVRIMRSGTALNIKV</sequence>